<name>A0A5N6VFT6_9EURO</name>
<accession>A0A5N6VFT6</accession>
<dbReference type="Proteomes" id="UP000325433">
    <property type="component" value="Unassembled WGS sequence"/>
</dbReference>
<evidence type="ECO:0000313" key="3">
    <source>
        <dbReference type="Proteomes" id="UP000325433"/>
    </source>
</evidence>
<keyword evidence="3" id="KW-1185">Reference proteome</keyword>
<gene>
    <name evidence="2" type="ORF">BDV41DRAFT_60265</name>
</gene>
<proteinExistence type="predicted"/>
<sequence>MSSALFFQVSLISVLFILVSGTLHLCLSVISLLLIDNLLLDFLLHKYTTAKESGIMCGPLVIFLYRDYIDLRSM</sequence>
<dbReference type="AlphaFoldDB" id="A0A5N6VFT6"/>
<organism evidence="2 3">
    <name type="scientific">Aspergillus transmontanensis</name>
    <dbReference type="NCBI Taxonomy" id="1034304"/>
    <lineage>
        <taxon>Eukaryota</taxon>
        <taxon>Fungi</taxon>
        <taxon>Dikarya</taxon>
        <taxon>Ascomycota</taxon>
        <taxon>Pezizomycotina</taxon>
        <taxon>Eurotiomycetes</taxon>
        <taxon>Eurotiomycetidae</taxon>
        <taxon>Eurotiales</taxon>
        <taxon>Aspergillaceae</taxon>
        <taxon>Aspergillus</taxon>
        <taxon>Aspergillus subgen. Circumdati</taxon>
    </lineage>
</organism>
<evidence type="ECO:0000256" key="1">
    <source>
        <dbReference type="SAM" id="Phobius"/>
    </source>
</evidence>
<feature type="transmembrane region" description="Helical" evidence="1">
    <location>
        <begin position="12"/>
        <end position="35"/>
    </location>
</feature>
<keyword evidence="1" id="KW-0472">Membrane</keyword>
<evidence type="ECO:0000313" key="2">
    <source>
        <dbReference type="EMBL" id="KAE8307282.1"/>
    </source>
</evidence>
<keyword evidence="1" id="KW-0812">Transmembrane</keyword>
<protein>
    <submittedName>
        <fullName evidence="2">Uncharacterized protein</fullName>
    </submittedName>
</protein>
<reference evidence="3" key="1">
    <citation type="submission" date="2019-04" db="EMBL/GenBank/DDBJ databases">
        <title>Friends and foes A comparative genomics studyof 23 Aspergillus species from section Flavi.</title>
        <authorList>
            <consortium name="DOE Joint Genome Institute"/>
            <person name="Kjaerbolling I."/>
            <person name="Vesth T."/>
            <person name="Frisvad J.C."/>
            <person name="Nybo J.L."/>
            <person name="Theobald S."/>
            <person name="Kildgaard S."/>
            <person name="Isbrandt T."/>
            <person name="Kuo A."/>
            <person name="Sato A."/>
            <person name="Lyhne E.K."/>
            <person name="Kogle M.E."/>
            <person name="Wiebenga A."/>
            <person name="Kun R.S."/>
            <person name="Lubbers R.J."/>
            <person name="Makela M.R."/>
            <person name="Barry K."/>
            <person name="Chovatia M."/>
            <person name="Clum A."/>
            <person name="Daum C."/>
            <person name="Haridas S."/>
            <person name="He G."/>
            <person name="LaButti K."/>
            <person name="Lipzen A."/>
            <person name="Mondo S."/>
            <person name="Riley R."/>
            <person name="Salamov A."/>
            <person name="Simmons B.A."/>
            <person name="Magnuson J.K."/>
            <person name="Henrissat B."/>
            <person name="Mortensen U.H."/>
            <person name="Larsen T.O."/>
            <person name="Devries R.P."/>
            <person name="Grigoriev I.V."/>
            <person name="Machida M."/>
            <person name="Baker S.E."/>
            <person name="Andersen M.R."/>
        </authorList>
    </citation>
    <scope>NUCLEOTIDE SEQUENCE [LARGE SCALE GENOMIC DNA]</scope>
    <source>
        <strain evidence="3">CBS 130015</strain>
    </source>
</reference>
<dbReference type="EMBL" id="ML738411">
    <property type="protein sequence ID" value="KAE8307282.1"/>
    <property type="molecule type" value="Genomic_DNA"/>
</dbReference>
<keyword evidence="1" id="KW-1133">Transmembrane helix</keyword>